<dbReference type="GO" id="GO:0006508">
    <property type="term" value="P:proteolysis"/>
    <property type="evidence" value="ECO:0007669"/>
    <property type="project" value="InterPro"/>
</dbReference>
<keyword evidence="2" id="KW-0645">Protease</keyword>
<dbReference type="RefSeq" id="WP_063456808.1">
    <property type="nucleotide sequence ID" value="NZ_CAXIBE010000031.1"/>
</dbReference>
<feature type="signal peptide" evidence="1">
    <location>
        <begin position="1"/>
        <end position="24"/>
    </location>
</feature>
<protein>
    <submittedName>
        <fullName evidence="2">Dipeptidase</fullName>
        <ecNumber evidence="2">3.4.13.19</ecNumber>
    </submittedName>
</protein>
<feature type="chain" id="PRO_5043947745" evidence="1">
    <location>
        <begin position="25"/>
        <end position="404"/>
    </location>
</feature>
<keyword evidence="2" id="KW-0224">Dipeptidase</keyword>
<dbReference type="SUPFAM" id="SSF51556">
    <property type="entry name" value="Metallo-dependent hydrolases"/>
    <property type="match status" value="1"/>
</dbReference>
<dbReference type="InterPro" id="IPR008257">
    <property type="entry name" value="Pept_M19"/>
</dbReference>
<dbReference type="EC" id="3.4.13.19" evidence="2"/>
<dbReference type="Pfam" id="PF01244">
    <property type="entry name" value="Peptidase_M19"/>
    <property type="match status" value="1"/>
</dbReference>
<dbReference type="AlphaFoldDB" id="A0AAW7Z4R2"/>
<sequence>MKGFFPLKSCALAISTLLCASAIADDAPTYTAGEKAVKIAHETIIVDGHIDVPYRVKNAWVDVTEATEGGDFDYPRAVKGGLNAPFMSIYVPASLDNSPESTQLAHLLIDSVEAIVARAPDKFAIAKSPSDVKAQFEKGIISLPMGMENGSPIQGDLANLEAFHERGIRYITLAHSQSNHISDSSYDLRRQWNGLSPFGKTLVTEMNNIGIMLDISHVSDDAFYQVIELTKVPVIASHSSLRRFTPGFERNMNDEMVKALGDNGGVIMINFGSSFVTKDAGKWRTGLTQARKALIAAEGEDSPKLEDFEANYRKEVPYPYSTLDEVLDHIDHVVELVGIEHVGIGSDYDGVGDSLPIGLKDVASFPNLVQGLLDRKYSRADIEKILSGNLLRVWTQVEAYASKH</sequence>
<dbReference type="CDD" id="cd01301">
    <property type="entry name" value="rDP_like"/>
    <property type="match status" value="1"/>
</dbReference>
<evidence type="ECO:0000313" key="2">
    <source>
        <dbReference type="EMBL" id="MDO6578444.1"/>
    </source>
</evidence>
<evidence type="ECO:0000313" key="3">
    <source>
        <dbReference type="Proteomes" id="UP001170717"/>
    </source>
</evidence>
<dbReference type="InterPro" id="IPR032466">
    <property type="entry name" value="Metal_Hydrolase"/>
</dbReference>
<dbReference type="Proteomes" id="UP001170717">
    <property type="component" value="Unassembled WGS sequence"/>
</dbReference>
<keyword evidence="1" id="KW-0732">Signal</keyword>
<organism evidence="2 3">
    <name type="scientific">Alteromonas stellipolaris</name>
    <dbReference type="NCBI Taxonomy" id="233316"/>
    <lineage>
        <taxon>Bacteria</taxon>
        <taxon>Pseudomonadati</taxon>
        <taxon>Pseudomonadota</taxon>
        <taxon>Gammaproteobacteria</taxon>
        <taxon>Alteromonadales</taxon>
        <taxon>Alteromonadaceae</taxon>
        <taxon>Alteromonas/Salinimonas group</taxon>
        <taxon>Alteromonas</taxon>
    </lineage>
</organism>
<evidence type="ECO:0000256" key="1">
    <source>
        <dbReference type="SAM" id="SignalP"/>
    </source>
</evidence>
<proteinExistence type="predicted"/>
<dbReference type="EMBL" id="JAUOQI010000009">
    <property type="protein sequence ID" value="MDO6578444.1"/>
    <property type="molecule type" value="Genomic_DNA"/>
</dbReference>
<dbReference type="PROSITE" id="PS51365">
    <property type="entry name" value="RENAL_DIPEPTIDASE_2"/>
    <property type="match status" value="1"/>
</dbReference>
<dbReference type="GO" id="GO:0070573">
    <property type="term" value="F:metallodipeptidase activity"/>
    <property type="evidence" value="ECO:0007669"/>
    <property type="project" value="InterPro"/>
</dbReference>
<dbReference type="PANTHER" id="PTHR10443:SF12">
    <property type="entry name" value="DIPEPTIDASE"/>
    <property type="match status" value="1"/>
</dbReference>
<reference evidence="2" key="1">
    <citation type="submission" date="2023-07" db="EMBL/GenBank/DDBJ databases">
        <title>Genome content predicts the carbon catabolic preferences of heterotrophic bacteria.</title>
        <authorList>
            <person name="Gralka M."/>
        </authorList>
    </citation>
    <scope>NUCLEOTIDE SEQUENCE</scope>
    <source>
        <strain evidence="2">F2M12</strain>
    </source>
</reference>
<name>A0AAW7Z4R2_9ALTE</name>
<comment type="caution">
    <text evidence="2">The sequence shown here is derived from an EMBL/GenBank/DDBJ whole genome shotgun (WGS) entry which is preliminary data.</text>
</comment>
<dbReference type="PANTHER" id="PTHR10443">
    <property type="entry name" value="MICROSOMAL DIPEPTIDASE"/>
    <property type="match status" value="1"/>
</dbReference>
<gene>
    <name evidence="2" type="ORF">Q4527_13660</name>
</gene>
<keyword evidence="2" id="KW-0378">Hydrolase</keyword>
<dbReference type="Gene3D" id="3.20.20.140">
    <property type="entry name" value="Metal-dependent hydrolases"/>
    <property type="match status" value="1"/>
</dbReference>
<accession>A0AAW7Z4R2</accession>